<organism evidence="3 4">
    <name type="scientific">Yanshouia hominis</name>
    <dbReference type="NCBI Taxonomy" id="2763673"/>
    <lineage>
        <taxon>Bacteria</taxon>
        <taxon>Bacillati</taxon>
        <taxon>Bacillota</taxon>
        <taxon>Clostridia</taxon>
        <taxon>Eubacteriales</taxon>
        <taxon>Oscillospiraceae</taxon>
        <taxon>Yanshouia</taxon>
    </lineage>
</organism>
<evidence type="ECO:0000313" key="4">
    <source>
        <dbReference type="Proteomes" id="UP000658131"/>
    </source>
</evidence>
<gene>
    <name evidence="3" type="ORF">H8717_08135</name>
</gene>
<feature type="signal peptide" evidence="2">
    <location>
        <begin position="1"/>
        <end position="22"/>
    </location>
</feature>
<evidence type="ECO:0000256" key="2">
    <source>
        <dbReference type="SAM" id="SignalP"/>
    </source>
</evidence>
<evidence type="ECO:0000313" key="3">
    <source>
        <dbReference type="EMBL" id="MBC8576371.1"/>
    </source>
</evidence>
<protein>
    <recommendedName>
        <fullName evidence="5">Lipoprotein</fullName>
    </recommendedName>
</protein>
<dbReference type="Proteomes" id="UP000658131">
    <property type="component" value="Unassembled WGS sequence"/>
</dbReference>
<proteinExistence type="predicted"/>
<comment type="caution">
    <text evidence="3">The sequence shown here is derived from an EMBL/GenBank/DDBJ whole genome shotgun (WGS) entry which is preliminary data.</text>
</comment>
<dbReference type="EMBL" id="JACRTB010000010">
    <property type="protein sequence ID" value="MBC8576371.1"/>
    <property type="molecule type" value="Genomic_DNA"/>
</dbReference>
<reference evidence="3 4" key="1">
    <citation type="submission" date="2020-08" db="EMBL/GenBank/DDBJ databases">
        <title>Genome public.</title>
        <authorList>
            <person name="Liu C."/>
            <person name="Sun Q."/>
        </authorList>
    </citation>
    <scope>NUCLEOTIDE SEQUENCE [LARGE SCALE GENOMIC DNA]</scope>
    <source>
        <strain evidence="3 4">BX1</strain>
    </source>
</reference>
<feature type="region of interest" description="Disordered" evidence="1">
    <location>
        <begin position="23"/>
        <end position="102"/>
    </location>
</feature>
<dbReference type="RefSeq" id="WP_262399899.1">
    <property type="nucleotide sequence ID" value="NZ_JACRTB010000010.1"/>
</dbReference>
<dbReference type="PROSITE" id="PS51257">
    <property type="entry name" value="PROKAR_LIPOPROTEIN"/>
    <property type="match status" value="1"/>
</dbReference>
<keyword evidence="2" id="KW-0732">Signal</keyword>
<feature type="chain" id="PRO_5045755310" description="Lipoprotein" evidence="2">
    <location>
        <begin position="23"/>
        <end position="226"/>
    </location>
</feature>
<evidence type="ECO:0000256" key="1">
    <source>
        <dbReference type="SAM" id="MobiDB-lite"/>
    </source>
</evidence>
<keyword evidence="4" id="KW-1185">Reference proteome</keyword>
<accession>A0ABR7NIX6</accession>
<sequence>MKRLSAVLAVFAALWILSGCGAGSPSGAGRTDTAEPIQQQSMTGEPAQRQDEAAEPVQQQSTTGEPAQRQDEAAEPVQQQSTTGEPAQRQDEAAEPGSSGKSWTKEEIHLLFTAAGHDKSPSVTFIDSVVIPDLAYGRVGAVLFTDDEMQTAKVMFLDADGNGQTAGPCAKPCAESELTYCGDGTVSFRLETEEGTTYTYWLSLAIDGSHVKFSARDNLSKAMKQA</sequence>
<evidence type="ECO:0008006" key="5">
    <source>
        <dbReference type="Google" id="ProtNLM"/>
    </source>
</evidence>
<name>A0ABR7NIX6_9FIRM</name>